<comment type="catalytic activity">
    <reaction evidence="8">
        <text>beta-D-glucose 1-phosphate = beta-D-glucose 6-phosphate</text>
        <dbReference type="Rhea" id="RHEA:20113"/>
        <dbReference type="ChEBI" id="CHEBI:57684"/>
        <dbReference type="ChEBI" id="CHEBI:58247"/>
        <dbReference type="EC" id="5.4.2.6"/>
    </reaction>
</comment>
<dbReference type="EC" id="5.4.2.6" evidence="9"/>
<dbReference type="Proteomes" id="UP000474175">
    <property type="component" value="Unassembled WGS sequence"/>
</dbReference>
<keyword evidence="6" id="KW-0413">Isomerase</keyword>
<name>A0A6L9LMM9_9BACT</name>
<comment type="similarity">
    <text evidence="2">Belongs to the HAD-like hydrolase superfamily. CbbY/CbbZ/Gph/YieH family.</text>
</comment>
<dbReference type="PANTHER" id="PTHR46193:SF18">
    <property type="entry name" value="HEXITOL PHOSPHATASE B"/>
    <property type="match status" value="1"/>
</dbReference>
<protein>
    <recommendedName>
        <fullName evidence="10">Beta-phosphoglucomutase</fullName>
        <ecNumber evidence="9">5.4.2.6</ecNumber>
    </recommendedName>
</protein>
<evidence type="ECO:0000256" key="10">
    <source>
        <dbReference type="ARBA" id="ARBA00044991"/>
    </source>
</evidence>
<keyword evidence="12" id="KW-1185">Reference proteome</keyword>
<organism evidence="11 12">
    <name type="scientific">Spirosoma terrae</name>
    <dbReference type="NCBI Taxonomy" id="1968276"/>
    <lineage>
        <taxon>Bacteria</taxon>
        <taxon>Pseudomonadati</taxon>
        <taxon>Bacteroidota</taxon>
        <taxon>Cytophagia</taxon>
        <taxon>Cytophagales</taxon>
        <taxon>Cytophagaceae</taxon>
        <taxon>Spirosoma</taxon>
    </lineage>
</organism>
<dbReference type="AlphaFoldDB" id="A0A6L9LMM9"/>
<dbReference type="SFLD" id="SFLDG01129">
    <property type="entry name" value="C1.5:_HAD__Beta-PGM__Phosphata"/>
    <property type="match status" value="1"/>
</dbReference>
<dbReference type="NCBIfam" id="TIGR01509">
    <property type="entry name" value="HAD-SF-IA-v3"/>
    <property type="match status" value="1"/>
</dbReference>
<evidence type="ECO:0000256" key="8">
    <source>
        <dbReference type="ARBA" id="ARBA00044926"/>
    </source>
</evidence>
<evidence type="ECO:0000256" key="1">
    <source>
        <dbReference type="ARBA" id="ARBA00001946"/>
    </source>
</evidence>
<accession>A0A6L9LMM9</accession>
<dbReference type="InterPro" id="IPR023214">
    <property type="entry name" value="HAD_sf"/>
</dbReference>
<gene>
    <name evidence="11" type="ORF">GK108_24915</name>
</gene>
<evidence type="ECO:0000256" key="7">
    <source>
        <dbReference type="ARBA" id="ARBA00023277"/>
    </source>
</evidence>
<dbReference type="InterPro" id="IPR010976">
    <property type="entry name" value="B-phosphoglucomutase_hydrolase"/>
</dbReference>
<comment type="cofactor">
    <cofactor evidence="1">
        <name>Mg(2+)</name>
        <dbReference type="ChEBI" id="CHEBI:18420"/>
    </cofactor>
</comment>
<evidence type="ECO:0000256" key="4">
    <source>
        <dbReference type="ARBA" id="ARBA00022723"/>
    </source>
</evidence>
<keyword evidence="4" id="KW-0479">Metal-binding</keyword>
<dbReference type="Gene3D" id="3.40.50.1000">
    <property type="entry name" value="HAD superfamily/HAD-like"/>
    <property type="match status" value="1"/>
</dbReference>
<dbReference type="PANTHER" id="PTHR46193">
    <property type="entry name" value="6-PHOSPHOGLUCONATE PHOSPHATASE"/>
    <property type="match status" value="1"/>
</dbReference>
<dbReference type="NCBIfam" id="TIGR02009">
    <property type="entry name" value="PGMB-YQAB-SF"/>
    <property type="match status" value="1"/>
</dbReference>
<evidence type="ECO:0000256" key="2">
    <source>
        <dbReference type="ARBA" id="ARBA00006171"/>
    </source>
</evidence>
<dbReference type="Gene3D" id="1.10.150.240">
    <property type="entry name" value="Putative phosphatase, domain 2"/>
    <property type="match status" value="1"/>
</dbReference>
<dbReference type="InterPro" id="IPR023198">
    <property type="entry name" value="PGP-like_dom2"/>
</dbReference>
<keyword evidence="3" id="KW-0597">Phosphoprotein</keyword>
<evidence type="ECO:0000256" key="3">
    <source>
        <dbReference type="ARBA" id="ARBA00022553"/>
    </source>
</evidence>
<dbReference type="SUPFAM" id="SSF56784">
    <property type="entry name" value="HAD-like"/>
    <property type="match status" value="1"/>
</dbReference>
<dbReference type="Pfam" id="PF13419">
    <property type="entry name" value="HAD_2"/>
    <property type="match status" value="1"/>
</dbReference>
<evidence type="ECO:0000313" key="12">
    <source>
        <dbReference type="Proteomes" id="UP000474175"/>
    </source>
</evidence>
<sequence length="226" mass="24898">MPEAPFAVLFDMDGVLVDNTAFHINAWLHFAQEKGFPLTRDQYIEHINGRVSADAMAYVLQRTIDPGELIVLTEEKEAMYRELYRPHLQPAPGLITLLEALKSQHIRLAVGTSAPMSNVHFTIDGLNLRAYFDTIVDASMVKHGKPDPEIYLKAAERVGVSPDHCIVFEDAMAGIQAGLRAGMTVVAVATTLTHEELADSGAALIVDDFTGLTVETLRNLVYKTNH</sequence>
<proteinExistence type="inferred from homology"/>
<dbReference type="GO" id="GO:0046872">
    <property type="term" value="F:metal ion binding"/>
    <property type="evidence" value="ECO:0007669"/>
    <property type="project" value="UniProtKB-KW"/>
</dbReference>
<dbReference type="EMBL" id="JAAFZH010000015">
    <property type="protein sequence ID" value="NDU98149.1"/>
    <property type="molecule type" value="Genomic_DNA"/>
</dbReference>
<dbReference type="InterPro" id="IPR036412">
    <property type="entry name" value="HAD-like_sf"/>
</dbReference>
<evidence type="ECO:0000256" key="9">
    <source>
        <dbReference type="ARBA" id="ARBA00044968"/>
    </source>
</evidence>
<dbReference type="InterPro" id="IPR006439">
    <property type="entry name" value="HAD-SF_hydro_IA"/>
</dbReference>
<dbReference type="InterPro" id="IPR051600">
    <property type="entry name" value="Beta-PGM-like"/>
</dbReference>
<dbReference type="SFLD" id="SFLDS00003">
    <property type="entry name" value="Haloacid_Dehalogenase"/>
    <property type="match status" value="1"/>
</dbReference>
<dbReference type="InterPro" id="IPR041492">
    <property type="entry name" value="HAD_2"/>
</dbReference>
<comment type="caution">
    <text evidence="11">The sequence shown here is derived from an EMBL/GenBank/DDBJ whole genome shotgun (WGS) entry which is preliminary data.</text>
</comment>
<dbReference type="SFLD" id="SFLDG01135">
    <property type="entry name" value="C1.5.6:_HAD__Beta-PGM__Phospha"/>
    <property type="match status" value="1"/>
</dbReference>
<evidence type="ECO:0000313" key="11">
    <source>
        <dbReference type="EMBL" id="NDU98149.1"/>
    </source>
</evidence>
<dbReference type="GO" id="GO:0008801">
    <property type="term" value="F:beta-phosphoglucomutase activity"/>
    <property type="evidence" value="ECO:0007669"/>
    <property type="project" value="UniProtKB-EC"/>
</dbReference>
<keyword evidence="7" id="KW-0119">Carbohydrate metabolism</keyword>
<evidence type="ECO:0000256" key="6">
    <source>
        <dbReference type="ARBA" id="ARBA00023235"/>
    </source>
</evidence>
<dbReference type="RefSeq" id="WP_163954283.1">
    <property type="nucleotide sequence ID" value="NZ_JAAFZH010000015.1"/>
</dbReference>
<keyword evidence="5" id="KW-0460">Magnesium</keyword>
<dbReference type="PRINTS" id="PR00413">
    <property type="entry name" value="HADHALOGNASE"/>
</dbReference>
<evidence type="ECO:0000256" key="5">
    <source>
        <dbReference type="ARBA" id="ARBA00022842"/>
    </source>
</evidence>
<reference evidence="11 12" key="1">
    <citation type="submission" date="2020-02" db="EMBL/GenBank/DDBJ databases">
        <title>Draft genome sequence of two Spirosoma agri KCTC 52727 and Spirosoma terrae KCTC 52035.</title>
        <authorList>
            <person name="Rojas J."/>
            <person name="Ambika Manirajan B."/>
            <person name="Suarez C."/>
            <person name="Ratering S."/>
            <person name="Schnell S."/>
        </authorList>
    </citation>
    <scope>NUCLEOTIDE SEQUENCE [LARGE SCALE GENOMIC DNA]</scope>
    <source>
        <strain evidence="11 12">KCTC 52035</strain>
    </source>
</reference>